<comment type="caution">
    <text evidence="1">The sequence shown here is derived from an EMBL/GenBank/DDBJ whole genome shotgun (WGS) entry which is preliminary data.</text>
</comment>
<protein>
    <submittedName>
        <fullName evidence="1">Uncharacterized protein</fullName>
    </submittedName>
</protein>
<accession>A0ACC3DPV8</accession>
<organism evidence="1 2">
    <name type="scientific">Coniosporium uncinatum</name>
    <dbReference type="NCBI Taxonomy" id="93489"/>
    <lineage>
        <taxon>Eukaryota</taxon>
        <taxon>Fungi</taxon>
        <taxon>Dikarya</taxon>
        <taxon>Ascomycota</taxon>
        <taxon>Pezizomycotina</taxon>
        <taxon>Dothideomycetes</taxon>
        <taxon>Dothideomycetes incertae sedis</taxon>
        <taxon>Coniosporium</taxon>
    </lineage>
</organism>
<evidence type="ECO:0000313" key="2">
    <source>
        <dbReference type="Proteomes" id="UP001186974"/>
    </source>
</evidence>
<reference evidence="1" key="1">
    <citation type="submission" date="2024-09" db="EMBL/GenBank/DDBJ databases">
        <title>Black Yeasts Isolated from many extreme environments.</title>
        <authorList>
            <person name="Coleine C."/>
            <person name="Stajich J.E."/>
            <person name="Selbmann L."/>
        </authorList>
    </citation>
    <scope>NUCLEOTIDE SEQUENCE</scope>
    <source>
        <strain evidence="1">CCFEE 5737</strain>
    </source>
</reference>
<dbReference type="Proteomes" id="UP001186974">
    <property type="component" value="Unassembled WGS sequence"/>
</dbReference>
<gene>
    <name evidence="1" type="ORF">LTS18_006901</name>
</gene>
<evidence type="ECO:0000313" key="1">
    <source>
        <dbReference type="EMBL" id="KAK3078679.1"/>
    </source>
</evidence>
<sequence length="131" mass="14716">MTRVTRLLLAEISLVIRSLPALRGIPNISTRFSPERLETLVVGVCRRTAENVSSMLADVRKGRQTEIEYINGYVVRRGEEMGVACAMNYLVWHMVLGKQQMVLRETSEFAPFVTQGKGEGGQWGGFEIKVE</sequence>
<name>A0ACC3DPV8_9PEZI</name>
<dbReference type="EMBL" id="JAWDJW010001699">
    <property type="protein sequence ID" value="KAK3078679.1"/>
    <property type="molecule type" value="Genomic_DNA"/>
</dbReference>
<proteinExistence type="predicted"/>
<keyword evidence="2" id="KW-1185">Reference proteome</keyword>